<reference evidence="3" key="3">
    <citation type="submission" date="2015-06" db="UniProtKB">
        <authorList>
            <consortium name="EnsemblMetazoa"/>
        </authorList>
    </citation>
    <scope>IDENTIFICATION</scope>
</reference>
<name>T1FF10_HELRO</name>
<sequence>MRVLDGKISKLAHDSGQAYTRSQLLDNLKSLKLISVSKSLSSIFGYLTRAGMLENGQAALDSGTMQMHAAGSISELVAKKTSSIAINPHTVPNNRVWKQSVSFGRKSSSNESQFAERTYKNLDEFPFQLKIPDDDDEKSDEEWVEELMFQQTSE</sequence>
<proteinExistence type="predicted"/>
<dbReference type="Proteomes" id="UP000015101">
    <property type="component" value="Unassembled WGS sequence"/>
</dbReference>
<reference evidence="2 4" key="2">
    <citation type="journal article" date="2013" name="Nature">
        <title>Insights into bilaterian evolution from three spiralian genomes.</title>
        <authorList>
            <person name="Simakov O."/>
            <person name="Marletaz F."/>
            <person name="Cho S.J."/>
            <person name="Edsinger-Gonzales E."/>
            <person name="Havlak P."/>
            <person name="Hellsten U."/>
            <person name="Kuo D.H."/>
            <person name="Larsson T."/>
            <person name="Lv J."/>
            <person name="Arendt D."/>
            <person name="Savage R."/>
            <person name="Osoegawa K."/>
            <person name="de Jong P."/>
            <person name="Grimwood J."/>
            <person name="Chapman J.A."/>
            <person name="Shapiro H."/>
            <person name="Aerts A."/>
            <person name="Otillar R.P."/>
            <person name="Terry A.Y."/>
            <person name="Boore J.L."/>
            <person name="Grigoriev I.V."/>
            <person name="Lindberg D.R."/>
            <person name="Seaver E.C."/>
            <person name="Weisblat D.A."/>
            <person name="Putnam N.H."/>
            <person name="Rokhsar D.S."/>
        </authorList>
    </citation>
    <scope>NUCLEOTIDE SEQUENCE</scope>
</reference>
<dbReference type="HOGENOM" id="CLU_1706193_0_0_1"/>
<dbReference type="EnsemblMetazoa" id="HelroT179684">
    <property type="protein sequence ID" value="HelroP179684"/>
    <property type="gene ID" value="HelroG179684"/>
</dbReference>
<organism evidence="3 4">
    <name type="scientific">Helobdella robusta</name>
    <name type="common">Californian leech</name>
    <dbReference type="NCBI Taxonomy" id="6412"/>
    <lineage>
        <taxon>Eukaryota</taxon>
        <taxon>Metazoa</taxon>
        <taxon>Spiralia</taxon>
        <taxon>Lophotrochozoa</taxon>
        <taxon>Annelida</taxon>
        <taxon>Clitellata</taxon>
        <taxon>Hirudinea</taxon>
        <taxon>Rhynchobdellida</taxon>
        <taxon>Glossiphoniidae</taxon>
        <taxon>Helobdella</taxon>
    </lineage>
</organism>
<dbReference type="RefSeq" id="XP_009026751.1">
    <property type="nucleotide sequence ID" value="XM_009028503.1"/>
</dbReference>
<feature type="compositionally biased region" description="Acidic residues" evidence="1">
    <location>
        <begin position="133"/>
        <end position="145"/>
    </location>
</feature>
<evidence type="ECO:0000256" key="1">
    <source>
        <dbReference type="SAM" id="MobiDB-lite"/>
    </source>
</evidence>
<dbReference type="EMBL" id="AMQM01006917">
    <property type="status" value="NOT_ANNOTATED_CDS"/>
    <property type="molecule type" value="Genomic_DNA"/>
</dbReference>
<reference evidence="4" key="1">
    <citation type="submission" date="2012-12" db="EMBL/GenBank/DDBJ databases">
        <authorList>
            <person name="Hellsten U."/>
            <person name="Grimwood J."/>
            <person name="Chapman J.A."/>
            <person name="Shapiro H."/>
            <person name="Aerts A."/>
            <person name="Otillar R.P."/>
            <person name="Terry A.Y."/>
            <person name="Boore J.L."/>
            <person name="Simakov O."/>
            <person name="Marletaz F."/>
            <person name="Cho S.-J."/>
            <person name="Edsinger-Gonzales E."/>
            <person name="Havlak P."/>
            <person name="Kuo D.-H."/>
            <person name="Larsson T."/>
            <person name="Lv J."/>
            <person name="Arendt D."/>
            <person name="Savage R."/>
            <person name="Osoegawa K."/>
            <person name="de Jong P."/>
            <person name="Lindberg D.R."/>
            <person name="Seaver E.C."/>
            <person name="Weisblat D.A."/>
            <person name="Putnam N.H."/>
            <person name="Grigoriev I.V."/>
            <person name="Rokhsar D.S."/>
        </authorList>
    </citation>
    <scope>NUCLEOTIDE SEQUENCE</scope>
</reference>
<evidence type="ECO:0000313" key="3">
    <source>
        <dbReference type="EnsemblMetazoa" id="HelroP179684"/>
    </source>
</evidence>
<dbReference type="InParanoid" id="T1FF10"/>
<dbReference type="CTD" id="20207409"/>
<evidence type="ECO:0000313" key="4">
    <source>
        <dbReference type="Proteomes" id="UP000015101"/>
    </source>
</evidence>
<gene>
    <name evidence="3" type="primary">20207409</name>
    <name evidence="2" type="ORF">HELRODRAFT_179684</name>
</gene>
<feature type="region of interest" description="Disordered" evidence="1">
    <location>
        <begin position="130"/>
        <end position="154"/>
    </location>
</feature>
<dbReference type="KEGG" id="hro:HELRODRAFT_179684"/>
<dbReference type="EMBL" id="KB097542">
    <property type="protein sequence ID" value="ESN95097.1"/>
    <property type="molecule type" value="Genomic_DNA"/>
</dbReference>
<protein>
    <submittedName>
        <fullName evidence="2 3">Uncharacterized protein</fullName>
    </submittedName>
</protein>
<dbReference type="AlphaFoldDB" id="T1FF10"/>
<evidence type="ECO:0000313" key="2">
    <source>
        <dbReference type="EMBL" id="ESN95097.1"/>
    </source>
</evidence>
<keyword evidence="4" id="KW-1185">Reference proteome</keyword>
<dbReference type="GeneID" id="20207409"/>
<accession>T1FF10</accession>